<name>A0A151WLC3_9HYME</name>
<accession>A0A151WLC3</accession>
<evidence type="ECO:0000313" key="1">
    <source>
        <dbReference type="EMBL" id="KYQ48485.1"/>
    </source>
</evidence>
<dbReference type="Proteomes" id="UP000075809">
    <property type="component" value="Unassembled WGS sequence"/>
</dbReference>
<evidence type="ECO:0008006" key="3">
    <source>
        <dbReference type="Google" id="ProtNLM"/>
    </source>
</evidence>
<protein>
    <recommendedName>
        <fullName evidence="3">THAP domain-containing protein 9</fullName>
    </recommendedName>
</protein>
<evidence type="ECO:0000313" key="2">
    <source>
        <dbReference type="Proteomes" id="UP000075809"/>
    </source>
</evidence>
<dbReference type="AlphaFoldDB" id="A0A151WLC3"/>
<dbReference type="EMBL" id="KQ982996">
    <property type="protein sequence ID" value="KYQ48485.1"/>
    <property type="molecule type" value="Genomic_DNA"/>
</dbReference>
<gene>
    <name evidence="1" type="ORF">ALC60_12466</name>
</gene>
<sequence>MNVALSVGLLNNNVAAAILYHIDRKNIDYVHKTTAWFISTIYKWFKLLTSRYEKLALSHFQDNIYTENITFLKEFNEIVYGITAVGDGKWKPFQSGLVHCTQTALDIQHEYLNKQNFKYLLLGRFTQDALENLFSTIHGRTSVPDAREFKQSLRLVSLSQFQANINRGNYSAVDIDHLVQYCTEIKLLENKNKSRHIQCLESIENEIWDDWDEELHTPLMRNEPLNNETQTALYYLTGALLHKIKKNYKHCTTCFNALVNTDTNSNDVNNNNLSLFTKLREYKKNVLYFPTMNVYNIIYKCEILFR</sequence>
<reference evidence="1 2" key="1">
    <citation type="submission" date="2015-09" db="EMBL/GenBank/DDBJ databases">
        <title>Trachymyrmex zeteki WGS genome.</title>
        <authorList>
            <person name="Nygaard S."/>
            <person name="Hu H."/>
            <person name="Boomsma J."/>
            <person name="Zhang G."/>
        </authorList>
    </citation>
    <scope>NUCLEOTIDE SEQUENCE [LARGE SCALE GENOMIC DNA]</scope>
    <source>
        <strain evidence="1">Tzet28-1</strain>
        <tissue evidence="1">Whole body</tissue>
    </source>
</reference>
<organism evidence="1 2">
    <name type="scientific">Mycetomoellerius zeteki</name>
    <dbReference type="NCBI Taxonomy" id="64791"/>
    <lineage>
        <taxon>Eukaryota</taxon>
        <taxon>Metazoa</taxon>
        <taxon>Ecdysozoa</taxon>
        <taxon>Arthropoda</taxon>
        <taxon>Hexapoda</taxon>
        <taxon>Insecta</taxon>
        <taxon>Pterygota</taxon>
        <taxon>Neoptera</taxon>
        <taxon>Endopterygota</taxon>
        <taxon>Hymenoptera</taxon>
        <taxon>Apocrita</taxon>
        <taxon>Aculeata</taxon>
        <taxon>Formicoidea</taxon>
        <taxon>Formicidae</taxon>
        <taxon>Myrmicinae</taxon>
        <taxon>Mycetomoellerius</taxon>
    </lineage>
</organism>
<keyword evidence="2" id="KW-1185">Reference proteome</keyword>
<proteinExistence type="predicted"/>
<dbReference type="STRING" id="64791.A0A151WLC3"/>